<dbReference type="SUPFAM" id="SSF53098">
    <property type="entry name" value="Ribonuclease H-like"/>
    <property type="match status" value="1"/>
</dbReference>
<keyword evidence="3" id="KW-1185">Reference proteome</keyword>
<reference evidence="2 3" key="1">
    <citation type="submission" date="2020-08" db="EMBL/GenBank/DDBJ databases">
        <title>Genomic Encyclopedia of Type Strains, Phase IV (KMG-IV): sequencing the most valuable type-strain genomes for metagenomic binning, comparative biology and taxonomic classification.</title>
        <authorList>
            <person name="Goeker M."/>
        </authorList>
    </citation>
    <scope>NUCLEOTIDE SEQUENCE [LARGE SCALE GENOMIC DNA]</scope>
    <source>
        <strain evidence="2 3">DSM 29514</strain>
    </source>
</reference>
<evidence type="ECO:0000259" key="1">
    <source>
        <dbReference type="Pfam" id="PF16473"/>
    </source>
</evidence>
<dbReference type="Proteomes" id="UP000519897">
    <property type="component" value="Unassembled WGS sequence"/>
</dbReference>
<dbReference type="RefSeq" id="WP_183898141.1">
    <property type="nucleotide sequence ID" value="NZ_JACIEC010000034.1"/>
</dbReference>
<dbReference type="GO" id="GO:0003676">
    <property type="term" value="F:nucleic acid binding"/>
    <property type="evidence" value="ECO:0007669"/>
    <property type="project" value="InterPro"/>
</dbReference>
<accession>A0A7W6PUI7</accession>
<dbReference type="InterPro" id="IPR036397">
    <property type="entry name" value="RNaseH_sf"/>
</dbReference>
<evidence type="ECO:0000313" key="2">
    <source>
        <dbReference type="EMBL" id="MBB4146247.1"/>
    </source>
</evidence>
<dbReference type="Pfam" id="PF16473">
    <property type="entry name" value="Rv2179c-like"/>
    <property type="match status" value="1"/>
</dbReference>
<comment type="caution">
    <text evidence="2">The sequence shown here is derived from an EMBL/GenBank/DDBJ whole genome shotgun (WGS) entry which is preliminary data.</text>
</comment>
<feature type="domain" description="3'-5' exoribonuclease Rv2179c-like" evidence="1">
    <location>
        <begin position="3"/>
        <end position="161"/>
    </location>
</feature>
<dbReference type="Gene3D" id="3.30.420.10">
    <property type="entry name" value="Ribonuclease H-like superfamily/Ribonuclease H"/>
    <property type="match status" value="1"/>
</dbReference>
<feature type="non-terminal residue" evidence="2">
    <location>
        <position position="177"/>
    </location>
</feature>
<gene>
    <name evidence="2" type="ORF">GGQ72_004823</name>
</gene>
<dbReference type="InterPro" id="IPR033390">
    <property type="entry name" value="Rv2179c-like"/>
</dbReference>
<sequence>MRDLMIDIETLGNRPGGVILSIGAVAFDADTGEIGEEFYAAIDPETSSKVGLTTDISTMLWWMKQSEAAREEAFSGKHSINMALTELSIFVKWQEPSRVWAKPPSFDLVMLEAAFRACDQDIPWHFRVHRDCRTIFDITGTKQPEVGTAHNALDDAKAQALGVIEAYRKLREPSPQP</sequence>
<dbReference type="EMBL" id="JACIEC010000034">
    <property type="protein sequence ID" value="MBB4146247.1"/>
    <property type="molecule type" value="Genomic_DNA"/>
</dbReference>
<protein>
    <submittedName>
        <fullName evidence="2">DNA polymerase III epsilon subunit-like protein</fullName>
    </submittedName>
</protein>
<name>A0A7W6PUI7_9HYPH</name>
<dbReference type="InterPro" id="IPR012337">
    <property type="entry name" value="RNaseH-like_sf"/>
</dbReference>
<evidence type="ECO:0000313" key="3">
    <source>
        <dbReference type="Proteomes" id="UP000519897"/>
    </source>
</evidence>
<organism evidence="2 3">
    <name type="scientific">Rhizobium rhizoryzae</name>
    <dbReference type="NCBI Taxonomy" id="451876"/>
    <lineage>
        <taxon>Bacteria</taxon>
        <taxon>Pseudomonadati</taxon>
        <taxon>Pseudomonadota</taxon>
        <taxon>Alphaproteobacteria</taxon>
        <taxon>Hyphomicrobiales</taxon>
        <taxon>Rhizobiaceae</taxon>
        <taxon>Rhizobium/Agrobacterium group</taxon>
        <taxon>Rhizobium</taxon>
    </lineage>
</organism>
<dbReference type="AlphaFoldDB" id="A0A7W6PUI7"/>
<proteinExistence type="predicted"/>